<dbReference type="Pfam" id="PF02223">
    <property type="entry name" value="Thymidylate_kin"/>
    <property type="match status" value="1"/>
</dbReference>
<keyword evidence="3" id="KW-0067">ATP-binding</keyword>
<dbReference type="GO" id="GO:0005524">
    <property type="term" value="F:ATP binding"/>
    <property type="evidence" value="ECO:0007669"/>
    <property type="project" value="UniProtKB-KW"/>
</dbReference>
<evidence type="ECO:0000259" key="4">
    <source>
        <dbReference type="Pfam" id="PF02223"/>
    </source>
</evidence>
<dbReference type="GO" id="GO:0005737">
    <property type="term" value="C:cytoplasm"/>
    <property type="evidence" value="ECO:0007669"/>
    <property type="project" value="TreeGrafter"/>
</dbReference>
<dbReference type="InterPro" id="IPR027417">
    <property type="entry name" value="P-loop_NTPase"/>
</dbReference>
<comment type="similarity">
    <text evidence="1">Belongs to the thymidylate kinase family.</text>
</comment>
<feature type="domain" description="Thymidylate kinase-like" evidence="4">
    <location>
        <begin position="11"/>
        <end position="187"/>
    </location>
</feature>
<dbReference type="Proteomes" id="UP000177457">
    <property type="component" value="Unassembled WGS sequence"/>
</dbReference>
<dbReference type="GO" id="GO:0006235">
    <property type="term" value="P:dTTP biosynthetic process"/>
    <property type="evidence" value="ECO:0007669"/>
    <property type="project" value="TreeGrafter"/>
</dbReference>
<evidence type="ECO:0000256" key="3">
    <source>
        <dbReference type="ARBA" id="ARBA00022840"/>
    </source>
</evidence>
<gene>
    <name evidence="5" type="ORF">A3C90_03760</name>
</gene>
<dbReference type="GO" id="GO:0004798">
    <property type="term" value="F:dTMP kinase activity"/>
    <property type="evidence" value="ECO:0007669"/>
    <property type="project" value="TreeGrafter"/>
</dbReference>
<protein>
    <recommendedName>
        <fullName evidence="4">Thymidylate kinase-like domain-containing protein</fullName>
    </recommendedName>
</protein>
<organism evidence="5 6">
    <name type="scientific">Candidatus Magasanikbacteria bacterium RIFCSPHIGHO2_02_FULL_51_14</name>
    <dbReference type="NCBI Taxonomy" id="1798683"/>
    <lineage>
        <taxon>Bacteria</taxon>
        <taxon>Candidatus Magasanikiibacteriota</taxon>
    </lineage>
</organism>
<dbReference type="GO" id="GO:0006227">
    <property type="term" value="P:dUDP biosynthetic process"/>
    <property type="evidence" value="ECO:0007669"/>
    <property type="project" value="TreeGrafter"/>
</dbReference>
<evidence type="ECO:0000313" key="6">
    <source>
        <dbReference type="Proteomes" id="UP000177457"/>
    </source>
</evidence>
<dbReference type="PANTHER" id="PTHR10344">
    <property type="entry name" value="THYMIDYLATE KINASE"/>
    <property type="match status" value="1"/>
</dbReference>
<dbReference type="SUPFAM" id="SSF52540">
    <property type="entry name" value="P-loop containing nucleoside triphosphate hydrolases"/>
    <property type="match status" value="1"/>
</dbReference>
<name>A0A1F6MQG2_9BACT</name>
<accession>A0A1F6MQG2</accession>
<dbReference type="InterPro" id="IPR039430">
    <property type="entry name" value="Thymidylate_kin-like_dom"/>
</dbReference>
<sequence>MQKGKLIVLYGINNLGKTTQATLLVERLNKEGHRAEYLKYPLYDLAPSGPLISGYLRGGNPHQFTPRESQLLNVLNRTQFDARLRQKIADGTLVVAEDYIGTGIAWGMGAGVDGSLLKKWNEHLVKEDLAFLFTGKRFTEATEANHRHETDEALLARVEKAHEELAGENGWIFIAANRSIEEIHEDIRATVGKLL</sequence>
<reference evidence="5 6" key="1">
    <citation type="journal article" date="2016" name="Nat. Commun.">
        <title>Thousands of microbial genomes shed light on interconnected biogeochemical processes in an aquifer system.</title>
        <authorList>
            <person name="Anantharaman K."/>
            <person name="Brown C.T."/>
            <person name="Hug L.A."/>
            <person name="Sharon I."/>
            <person name="Castelle C.J."/>
            <person name="Probst A.J."/>
            <person name="Thomas B.C."/>
            <person name="Singh A."/>
            <person name="Wilkins M.J."/>
            <person name="Karaoz U."/>
            <person name="Brodie E.L."/>
            <person name="Williams K.H."/>
            <person name="Hubbard S.S."/>
            <person name="Banfield J.F."/>
        </authorList>
    </citation>
    <scope>NUCLEOTIDE SEQUENCE [LARGE SCALE GENOMIC DNA]</scope>
</reference>
<dbReference type="EMBL" id="MFQE01000017">
    <property type="protein sequence ID" value="OGH73778.1"/>
    <property type="molecule type" value="Genomic_DNA"/>
</dbReference>
<evidence type="ECO:0000313" key="5">
    <source>
        <dbReference type="EMBL" id="OGH73778.1"/>
    </source>
</evidence>
<dbReference type="AlphaFoldDB" id="A0A1F6MQG2"/>
<keyword evidence="2" id="KW-0547">Nucleotide-binding</keyword>
<dbReference type="GO" id="GO:0006233">
    <property type="term" value="P:dTDP biosynthetic process"/>
    <property type="evidence" value="ECO:0007669"/>
    <property type="project" value="TreeGrafter"/>
</dbReference>
<evidence type="ECO:0000256" key="1">
    <source>
        <dbReference type="ARBA" id="ARBA00009776"/>
    </source>
</evidence>
<dbReference type="PANTHER" id="PTHR10344:SF4">
    <property type="entry name" value="UMP-CMP KINASE 2, MITOCHONDRIAL"/>
    <property type="match status" value="1"/>
</dbReference>
<dbReference type="STRING" id="1798683.A3C90_03760"/>
<comment type="caution">
    <text evidence="5">The sequence shown here is derived from an EMBL/GenBank/DDBJ whole genome shotgun (WGS) entry which is preliminary data.</text>
</comment>
<evidence type="ECO:0000256" key="2">
    <source>
        <dbReference type="ARBA" id="ARBA00022741"/>
    </source>
</evidence>
<dbReference type="Gene3D" id="3.40.50.300">
    <property type="entry name" value="P-loop containing nucleotide triphosphate hydrolases"/>
    <property type="match status" value="1"/>
</dbReference>
<proteinExistence type="inferred from homology"/>